<feature type="signal peptide" evidence="4">
    <location>
        <begin position="1"/>
        <end position="20"/>
    </location>
</feature>
<evidence type="ECO:0000256" key="4">
    <source>
        <dbReference type="SAM" id="SignalP"/>
    </source>
</evidence>
<keyword evidence="4" id="KW-0732">Signal</keyword>
<dbReference type="Proteomes" id="UP001500359">
    <property type="component" value="Unassembled WGS sequence"/>
</dbReference>
<comment type="subcellular location">
    <subcellularLocation>
        <location evidence="1">Cell outer membrane</location>
    </subcellularLocation>
</comment>
<reference evidence="5 6" key="1">
    <citation type="journal article" date="2019" name="Int. J. Syst. Evol. Microbiol.">
        <title>The Global Catalogue of Microorganisms (GCM) 10K type strain sequencing project: providing services to taxonomists for standard genome sequencing and annotation.</title>
        <authorList>
            <consortium name="The Broad Institute Genomics Platform"/>
            <consortium name="The Broad Institute Genome Sequencing Center for Infectious Disease"/>
            <person name="Wu L."/>
            <person name="Ma J."/>
        </authorList>
    </citation>
    <scope>NUCLEOTIDE SEQUENCE [LARGE SCALE GENOMIC DNA]</scope>
    <source>
        <strain evidence="5 6">JCM 15896</strain>
    </source>
</reference>
<organism evidence="5 6">
    <name type="scientific">Aliiglaciecola litoralis</name>
    <dbReference type="NCBI Taxonomy" id="582857"/>
    <lineage>
        <taxon>Bacteria</taxon>
        <taxon>Pseudomonadati</taxon>
        <taxon>Pseudomonadota</taxon>
        <taxon>Gammaproteobacteria</taxon>
        <taxon>Alteromonadales</taxon>
        <taxon>Alteromonadaceae</taxon>
        <taxon>Aliiglaciecola</taxon>
    </lineage>
</organism>
<sequence>MKSLLHKISYLLLCSTTSVAAETSSPLTFSGEVAAKFIHNSALSVEELDNVSSQSDSGHQLNASLGGKWQVSEAAKLAANYSYQQQTYNEASQYDLALHQFNVDGSYQFNDYQLGARIDAANARLAGDTFLDFQQVSVYLGHFILPQTFVRPSVKVKNKSFAQLTDRDATGFGASVDIFHFMNDARTMLMLGLNADKEDAQDPQYDHRAIGFTTKVTHKFDLFGLDSNLGLVWRYQKEDYQTVTSASLTESTELERDETKRVVQANLGVLIMDNLTLETKFEHGDYRSALEGQTYQQNIASVGLSYAF</sequence>
<dbReference type="Gene3D" id="2.40.170.20">
    <property type="entry name" value="TonB-dependent receptor, beta-barrel domain"/>
    <property type="match status" value="1"/>
</dbReference>
<dbReference type="RefSeq" id="WP_343862367.1">
    <property type="nucleotide sequence ID" value="NZ_BAAAFD010000015.1"/>
</dbReference>
<evidence type="ECO:0000256" key="1">
    <source>
        <dbReference type="ARBA" id="ARBA00004442"/>
    </source>
</evidence>
<evidence type="ECO:0000313" key="5">
    <source>
        <dbReference type="EMBL" id="GAA0859906.1"/>
    </source>
</evidence>
<keyword evidence="6" id="KW-1185">Reference proteome</keyword>
<keyword evidence="3" id="KW-0998">Cell outer membrane</keyword>
<comment type="caution">
    <text evidence="5">The sequence shown here is derived from an EMBL/GenBank/DDBJ whole genome shotgun (WGS) entry which is preliminary data.</text>
</comment>
<keyword evidence="2" id="KW-0472">Membrane</keyword>
<evidence type="ECO:0000256" key="2">
    <source>
        <dbReference type="ARBA" id="ARBA00023136"/>
    </source>
</evidence>
<name>A0ABN1LTD4_9ALTE</name>
<evidence type="ECO:0000256" key="3">
    <source>
        <dbReference type="ARBA" id="ARBA00023237"/>
    </source>
</evidence>
<dbReference type="InterPro" id="IPR036942">
    <property type="entry name" value="Beta-barrel_TonB_sf"/>
</dbReference>
<dbReference type="EMBL" id="BAAAFD010000015">
    <property type="protein sequence ID" value="GAA0859906.1"/>
    <property type="molecule type" value="Genomic_DNA"/>
</dbReference>
<accession>A0ABN1LTD4</accession>
<dbReference type="SUPFAM" id="SSF56935">
    <property type="entry name" value="Porins"/>
    <property type="match status" value="1"/>
</dbReference>
<proteinExistence type="predicted"/>
<gene>
    <name evidence="5" type="ORF">GCM10009114_35180</name>
</gene>
<evidence type="ECO:0000313" key="6">
    <source>
        <dbReference type="Proteomes" id="UP001500359"/>
    </source>
</evidence>
<protein>
    <submittedName>
        <fullName evidence="5">Uncharacterized protein</fullName>
    </submittedName>
</protein>
<feature type="chain" id="PRO_5045708134" evidence="4">
    <location>
        <begin position="21"/>
        <end position="308"/>
    </location>
</feature>